<dbReference type="CDD" id="cd03392">
    <property type="entry name" value="PAP2_like_2"/>
    <property type="match status" value="1"/>
</dbReference>
<evidence type="ECO:0000313" key="4">
    <source>
        <dbReference type="Proteomes" id="UP000682202"/>
    </source>
</evidence>
<gene>
    <name evidence="3" type="ORF">F6B93_00580</name>
</gene>
<feature type="domain" description="Phosphatidic acid phosphatase type 2/haloperoxidase" evidence="2">
    <location>
        <begin position="165"/>
        <end position="278"/>
    </location>
</feature>
<protein>
    <submittedName>
        <fullName evidence="3">Phosphatase PAP2 family protein</fullName>
    </submittedName>
</protein>
<proteinExistence type="predicted"/>
<dbReference type="SMART" id="SM00014">
    <property type="entry name" value="acidPPc"/>
    <property type="match status" value="1"/>
</dbReference>
<dbReference type="Pfam" id="PF01569">
    <property type="entry name" value="PAP2"/>
    <property type="match status" value="1"/>
</dbReference>
<sequence length="303" mass="31662">MDGVGGASALGSARFGLIGIGVVALLVALMVVSVWVVRHPLRGRRVACIDDLLDLLPARPDAPTSRLRVGLGTRGVALALGLAGLAVVVVLAVGFTALLDSVLEGEGLAEFDDPAAHWLAGHRELWLTQVLLVVTRMGNSDAQAAWIVLVCVVAAVRARSCFPVLVGMAGGGGIWLVIVIAKVLVGRQRPALPYAVISVHGFSFPSGHATGAAAVGMLCAWMLCRWVVRRWALQVLVWAVTIAMIALIGFSRPYLGVHFITDVLAGWLLGAAWAAAVIVLASSWLRVQPSETSGQLQGPEGVG</sequence>
<feature type="transmembrane region" description="Helical" evidence="1">
    <location>
        <begin position="76"/>
        <end position="99"/>
    </location>
</feature>
<feature type="transmembrane region" description="Helical" evidence="1">
    <location>
        <begin position="231"/>
        <end position="251"/>
    </location>
</feature>
<feature type="transmembrane region" description="Helical" evidence="1">
    <location>
        <begin position="205"/>
        <end position="224"/>
    </location>
</feature>
<evidence type="ECO:0000256" key="1">
    <source>
        <dbReference type="SAM" id="Phobius"/>
    </source>
</evidence>
<dbReference type="InterPro" id="IPR000326">
    <property type="entry name" value="PAP2/HPO"/>
</dbReference>
<name>A0A975PV92_9MYCO</name>
<dbReference type="EMBL" id="CP046600">
    <property type="protein sequence ID" value="QUR65772.1"/>
    <property type="molecule type" value="Genomic_DNA"/>
</dbReference>
<feature type="transmembrane region" description="Helical" evidence="1">
    <location>
        <begin position="165"/>
        <end position="185"/>
    </location>
</feature>
<feature type="transmembrane region" description="Helical" evidence="1">
    <location>
        <begin position="263"/>
        <end position="285"/>
    </location>
</feature>
<keyword evidence="1" id="KW-0812">Transmembrane</keyword>
<keyword evidence="4" id="KW-1185">Reference proteome</keyword>
<dbReference type="RefSeq" id="WP_211697171.1">
    <property type="nucleotide sequence ID" value="NZ_CP046600.1"/>
</dbReference>
<feature type="transmembrane region" description="Helical" evidence="1">
    <location>
        <begin position="15"/>
        <end position="37"/>
    </location>
</feature>
<dbReference type="PANTHER" id="PTHR14969">
    <property type="entry name" value="SPHINGOSINE-1-PHOSPHATE PHOSPHOHYDROLASE"/>
    <property type="match status" value="1"/>
</dbReference>
<feature type="transmembrane region" description="Helical" evidence="1">
    <location>
        <begin position="142"/>
        <end position="158"/>
    </location>
</feature>
<dbReference type="AlphaFoldDB" id="A0A975PV92"/>
<dbReference type="Proteomes" id="UP000682202">
    <property type="component" value="Chromosome"/>
</dbReference>
<keyword evidence="1" id="KW-1133">Transmembrane helix</keyword>
<dbReference type="KEGG" id="mspg:F6B93_00580"/>
<keyword evidence="1" id="KW-0472">Membrane</keyword>
<dbReference type="PANTHER" id="PTHR14969:SF13">
    <property type="entry name" value="AT30094P"/>
    <property type="match status" value="1"/>
</dbReference>
<dbReference type="Gene3D" id="1.20.144.10">
    <property type="entry name" value="Phosphatidic acid phosphatase type 2/haloperoxidase"/>
    <property type="match status" value="1"/>
</dbReference>
<evidence type="ECO:0000259" key="2">
    <source>
        <dbReference type="SMART" id="SM00014"/>
    </source>
</evidence>
<evidence type="ECO:0000313" key="3">
    <source>
        <dbReference type="EMBL" id="QUR65772.1"/>
    </source>
</evidence>
<accession>A0A975PV92</accession>
<dbReference type="InterPro" id="IPR036938">
    <property type="entry name" value="PAP2/HPO_sf"/>
</dbReference>
<reference evidence="3" key="1">
    <citation type="submission" date="2019-12" db="EMBL/GenBank/DDBJ databases">
        <title>Mycobacterium spongiae sp. nov.</title>
        <authorList>
            <person name="Stinear T."/>
        </authorList>
    </citation>
    <scope>NUCLEOTIDE SEQUENCE</scope>
    <source>
        <strain evidence="3">FSD4b-SM</strain>
    </source>
</reference>
<dbReference type="SUPFAM" id="SSF48317">
    <property type="entry name" value="Acid phosphatase/Vanadium-dependent haloperoxidase"/>
    <property type="match status" value="1"/>
</dbReference>
<organism evidence="3 4">
    <name type="scientific">Mycobacterium spongiae</name>
    <dbReference type="NCBI Taxonomy" id="886343"/>
    <lineage>
        <taxon>Bacteria</taxon>
        <taxon>Bacillati</taxon>
        <taxon>Actinomycetota</taxon>
        <taxon>Actinomycetes</taxon>
        <taxon>Mycobacteriales</taxon>
        <taxon>Mycobacteriaceae</taxon>
        <taxon>Mycobacterium</taxon>
    </lineage>
</organism>